<evidence type="ECO:0000256" key="1">
    <source>
        <dbReference type="SAM" id="SignalP"/>
    </source>
</evidence>
<organism evidence="2 3">
    <name type="scientific">Myroides marinus</name>
    <dbReference type="NCBI Taxonomy" id="703342"/>
    <lineage>
        <taxon>Bacteria</taxon>
        <taxon>Pseudomonadati</taxon>
        <taxon>Bacteroidota</taxon>
        <taxon>Flavobacteriia</taxon>
        <taxon>Flavobacteriales</taxon>
        <taxon>Flavobacteriaceae</taxon>
        <taxon>Myroides</taxon>
    </lineage>
</organism>
<gene>
    <name evidence="2" type="ORF">AV926_04705</name>
</gene>
<evidence type="ECO:0000313" key="2">
    <source>
        <dbReference type="EMBL" id="KZE83345.1"/>
    </source>
</evidence>
<keyword evidence="3" id="KW-1185">Reference proteome</keyword>
<dbReference type="OrthoDB" id="1038500at2"/>
<comment type="caution">
    <text evidence="2">The sequence shown here is derived from an EMBL/GenBank/DDBJ whole genome shotgun (WGS) entry which is preliminary data.</text>
</comment>
<feature type="signal peptide" evidence="1">
    <location>
        <begin position="1"/>
        <end position="20"/>
    </location>
</feature>
<accession>A0A161SBJ1</accession>
<dbReference type="InterPro" id="IPR022298">
    <property type="entry name" value="Conjug_transposon_TraN"/>
</dbReference>
<dbReference type="EMBL" id="LQNU01000040">
    <property type="protein sequence ID" value="KZE83345.1"/>
    <property type="molecule type" value="Genomic_DNA"/>
</dbReference>
<dbReference type="AlphaFoldDB" id="A0A161SBJ1"/>
<protein>
    <submittedName>
        <fullName evidence="2">Conjugal transfer protein TraN</fullName>
    </submittedName>
</protein>
<dbReference type="NCBIfam" id="TIGR03780">
    <property type="entry name" value="Bac_Flav_CT_N"/>
    <property type="match status" value="1"/>
</dbReference>
<keyword evidence="1" id="KW-0732">Signal</keyword>
<name>A0A161SBJ1_9FLAO</name>
<dbReference type="RefSeq" id="WP_038988385.1">
    <property type="nucleotide sequence ID" value="NZ_JACAJO010000018.1"/>
</dbReference>
<sequence length="290" mass="33419">MKTIIKYILLCLLAVNTIKAQESKKPINLSNAEVRPYKVELTHNKTTHILFPSSIEYVDLGSQEIIASKVEVTSNVLRLKTINENSTPTNFTVITSDGKYYSFNAFYNEEPTQLSYDLTKFEQQNSKQKSEVLFKDLGSTSPSLIGLFMKAIIKKNKKELNIKSRNYGVEAILKSIYIQDGKLYFHLSINNKSNLPYQVDYVSFKIKDRRTTKRTTVQESGLTPVKIYRENMELASKEKQDNVFVLNQFTLLDKQVLVVKINERNGVRNQVLKIKSSDLQKVKQLNEIRF</sequence>
<feature type="chain" id="PRO_5007826258" evidence="1">
    <location>
        <begin position="21"/>
        <end position="290"/>
    </location>
</feature>
<proteinExistence type="predicted"/>
<dbReference type="Pfam" id="PF13595">
    <property type="entry name" value="DUF4138"/>
    <property type="match status" value="1"/>
</dbReference>
<evidence type="ECO:0000313" key="3">
    <source>
        <dbReference type="Proteomes" id="UP000076630"/>
    </source>
</evidence>
<dbReference type="Proteomes" id="UP000076630">
    <property type="component" value="Unassembled WGS sequence"/>
</dbReference>
<reference evidence="2 3" key="1">
    <citation type="submission" date="2016-01" db="EMBL/GenBank/DDBJ databases">
        <title>Whole genome sequencing of Myroides marinus L41.</title>
        <authorList>
            <person name="Hong K.W."/>
        </authorList>
    </citation>
    <scope>NUCLEOTIDE SEQUENCE [LARGE SCALE GENOMIC DNA]</scope>
    <source>
        <strain evidence="2 3">L41</strain>
    </source>
</reference>